<dbReference type="PANTHER" id="PTHR21087">
    <property type="entry name" value="SHIKIMATE KINASE"/>
    <property type="match status" value="1"/>
</dbReference>
<dbReference type="GO" id="GO:0005829">
    <property type="term" value="C:cytosol"/>
    <property type="evidence" value="ECO:0007669"/>
    <property type="project" value="TreeGrafter"/>
</dbReference>
<dbReference type="InterPro" id="IPR027417">
    <property type="entry name" value="P-loop_NTPase"/>
</dbReference>
<reference evidence="3 4" key="1">
    <citation type="journal article" date="2005" name="Infect. Immun.">
        <title>Comparative genomic analysis of Chlamydia trachomatis oculotropic and genitotropic strains.</title>
        <authorList>
            <person name="Carlson J.H."/>
            <person name="Porcella S.F."/>
            <person name="McClarty G."/>
            <person name="Caldwell H.D."/>
        </authorList>
    </citation>
    <scope>NUCLEOTIDE SEQUENCE [LARGE SCALE GENOMIC DNA]</scope>
    <source>
        <strain evidence="4">ATCC VR-571B / DSM 19440 / HAR-13</strain>
    </source>
</reference>
<evidence type="ECO:0000256" key="2">
    <source>
        <dbReference type="ARBA" id="ARBA00023141"/>
    </source>
</evidence>
<dbReference type="NCBIfam" id="NF001866">
    <property type="entry name" value="PRK00625.1"/>
    <property type="match status" value="1"/>
</dbReference>
<protein>
    <submittedName>
        <fullName evidence="3">Shikimate kinase</fullName>
        <ecNumber evidence="3">2.7.1.71</ecNumber>
    </submittedName>
</protein>
<proteinExistence type="predicted"/>
<dbReference type="HOGENOM" id="CLU_057607_5_0_0"/>
<dbReference type="GO" id="GO:0009073">
    <property type="term" value="P:aromatic amino acid family biosynthetic process"/>
    <property type="evidence" value="ECO:0007669"/>
    <property type="project" value="UniProtKB-KW"/>
</dbReference>
<keyword evidence="1" id="KW-0028">Amino-acid biosynthesis</keyword>
<dbReference type="RefSeq" id="WP_009871720.1">
    <property type="nucleotide sequence ID" value="NC_007429.1"/>
</dbReference>
<dbReference type="SUPFAM" id="SSF52540">
    <property type="entry name" value="P-loop containing nucleoside triphosphate hydrolases"/>
    <property type="match status" value="1"/>
</dbReference>
<dbReference type="AlphaFoldDB" id="A0A0H2X235"/>
<dbReference type="Proteomes" id="UP000002532">
    <property type="component" value="Chromosome"/>
</dbReference>
<evidence type="ECO:0000256" key="1">
    <source>
        <dbReference type="ARBA" id="ARBA00022605"/>
    </source>
</evidence>
<dbReference type="GO" id="GO:0008652">
    <property type="term" value="P:amino acid biosynthetic process"/>
    <property type="evidence" value="ECO:0007669"/>
    <property type="project" value="UniProtKB-KW"/>
</dbReference>
<keyword evidence="3" id="KW-0808">Transferase</keyword>
<name>A0A0H2X235_CHLTA</name>
<evidence type="ECO:0000313" key="4">
    <source>
        <dbReference type="Proteomes" id="UP000002532"/>
    </source>
</evidence>
<dbReference type="InterPro" id="IPR031322">
    <property type="entry name" value="Shikimate/glucono_kinase"/>
</dbReference>
<dbReference type="EC" id="2.7.1.71" evidence="3"/>
<dbReference type="EMBL" id="CP000051">
    <property type="protein sequence ID" value="AAX50633.1"/>
    <property type="molecule type" value="Genomic_DNA"/>
</dbReference>
<keyword evidence="4" id="KW-1185">Reference proteome</keyword>
<dbReference type="KEGG" id="cta:CTA_0399"/>
<keyword evidence="2" id="KW-0057">Aromatic amino acid biosynthesis</keyword>
<keyword evidence="3" id="KW-0418">Kinase</keyword>
<evidence type="ECO:0000313" key="3">
    <source>
        <dbReference type="EMBL" id="AAX50633.1"/>
    </source>
</evidence>
<dbReference type="GO" id="GO:0004765">
    <property type="term" value="F:shikimate kinase activity"/>
    <property type="evidence" value="ECO:0007669"/>
    <property type="project" value="UniProtKB-EC"/>
</dbReference>
<sequence>MPTFDTTKQIFLCGLPSVGKTSFGQHLSQFLSLPFFDTDHLLSDRFHGDSPKTIYQRYGEEGFCREEFLALTSVPVIPSIVALGGCTPIIEPSYAHILGRNSALLVLLELPIATLCQRLQHRSIPERLAHAPSLEDALSQRLDKLRSLTSNAFSLRAETSSEAVMRDCQSFCLRFLSTKESSYA</sequence>
<dbReference type="PRINTS" id="PR01100">
    <property type="entry name" value="SHIKIMTKNASE"/>
</dbReference>
<dbReference type="Pfam" id="PF01202">
    <property type="entry name" value="SKI"/>
    <property type="match status" value="1"/>
</dbReference>
<dbReference type="Gene3D" id="3.40.50.300">
    <property type="entry name" value="P-loop containing nucleotide triphosphate hydrolases"/>
    <property type="match status" value="1"/>
</dbReference>
<dbReference type="PANTHER" id="PTHR21087:SF16">
    <property type="entry name" value="SHIKIMATE KINASE 1, CHLOROPLASTIC"/>
    <property type="match status" value="1"/>
</dbReference>
<accession>A0A0H2X235</accession>
<gene>
    <name evidence="3" type="primary">aroL</name>
    <name evidence="3" type="ordered locus">CTA_0399</name>
</gene>
<organism evidence="3 4">
    <name type="scientific">Chlamydia trachomatis serovar A (strain ATCC VR-571B / DSM 19440 / HAR-13)</name>
    <dbReference type="NCBI Taxonomy" id="315277"/>
    <lineage>
        <taxon>Bacteria</taxon>
        <taxon>Pseudomonadati</taxon>
        <taxon>Chlamydiota</taxon>
        <taxon>Chlamydiia</taxon>
        <taxon>Chlamydiales</taxon>
        <taxon>Chlamydiaceae</taxon>
        <taxon>Chlamydia/Chlamydophila group</taxon>
        <taxon>Chlamydia</taxon>
    </lineage>
</organism>